<proteinExistence type="inferred from homology"/>
<evidence type="ECO:0000313" key="11">
    <source>
        <dbReference type="Proteomes" id="UP000823941"/>
    </source>
</evidence>
<dbReference type="PANTHER" id="PTHR12812">
    <property type="entry name" value="HEPARAN SULFATE 6-O-SULFOTRANSFERASE 3"/>
    <property type="match status" value="1"/>
</dbReference>
<keyword evidence="8" id="KW-0735">Signal-anchor</keyword>
<dbReference type="InterPro" id="IPR010635">
    <property type="entry name" value="Heparan_SO4-6-sulfoTrfase"/>
</dbReference>
<gene>
    <name evidence="10" type="ORF">JYU34_011276</name>
</gene>
<dbReference type="Proteomes" id="UP000823941">
    <property type="component" value="Chromosome 15"/>
</dbReference>
<keyword evidence="4" id="KW-0812">Transmembrane</keyword>
<reference evidence="10 11" key="1">
    <citation type="submission" date="2021-06" db="EMBL/GenBank/DDBJ databases">
        <title>A haploid diamondback moth (Plutella xylostella L.) genome assembly resolves 31 chromosomes and identifies a diamide resistance mutation.</title>
        <authorList>
            <person name="Ward C.M."/>
            <person name="Perry K.D."/>
            <person name="Baker G."/>
            <person name="Powis K."/>
            <person name="Heckel D.G."/>
            <person name="Baxter S.W."/>
        </authorList>
    </citation>
    <scope>NUCLEOTIDE SEQUENCE [LARGE SCALE GENOMIC DNA]</scope>
    <source>
        <strain evidence="10 11">LV</strain>
        <tissue evidence="10">Single pupa</tissue>
    </source>
</reference>
<protein>
    <recommendedName>
        <fullName evidence="8">Heparan-sulfate 6-O-sulfotransferase</fullName>
        <ecNumber evidence="8">2.8.2.-</ecNumber>
    </recommendedName>
</protein>
<evidence type="ECO:0000256" key="1">
    <source>
        <dbReference type="ARBA" id="ARBA00004167"/>
    </source>
</evidence>
<dbReference type="EMBL" id="JAHIBW010000015">
    <property type="protein sequence ID" value="KAG7304337.1"/>
    <property type="molecule type" value="Genomic_DNA"/>
</dbReference>
<evidence type="ECO:0000256" key="9">
    <source>
        <dbReference type="SAM" id="MobiDB-lite"/>
    </source>
</evidence>
<dbReference type="Gene3D" id="3.40.50.300">
    <property type="entry name" value="P-loop containing nucleotide triphosphate hydrolases"/>
    <property type="match status" value="1"/>
</dbReference>
<keyword evidence="11" id="KW-1185">Reference proteome</keyword>
<evidence type="ECO:0000256" key="7">
    <source>
        <dbReference type="ARBA" id="ARBA00023180"/>
    </source>
</evidence>
<comment type="catalytic activity">
    <reaction evidence="8">
        <text>alpha-D-glucosaminyl-[heparan sulfate](n) + 3'-phosphoadenylyl sulfate = 6-sulfo-alpha-D-glucosaminyl-[heparan sulfate](n) + adenosine 3',5'-bisphosphate + H(+)</text>
        <dbReference type="Rhea" id="RHEA:56604"/>
        <dbReference type="Rhea" id="RHEA-COMP:9830"/>
        <dbReference type="Rhea" id="RHEA-COMP:14621"/>
        <dbReference type="ChEBI" id="CHEBI:15378"/>
        <dbReference type="ChEBI" id="CHEBI:58339"/>
        <dbReference type="ChEBI" id="CHEBI:58343"/>
        <dbReference type="ChEBI" id="CHEBI:58388"/>
        <dbReference type="ChEBI" id="CHEBI:140604"/>
    </reaction>
</comment>
<accession>A0ABQ7QGJ7</accession>
<comment type="caution">
    <text evidence="10">The sequence shown here is derived from an EMBL/GenBank/DDBJ whole genome shotgun (WGS) entry which is preliminary data.</text>
</comment>
<name>A0ABQ7QGJ7_PLUXY</name>
<evidence type="ECO:0000256" key="5">
    <source>
        <dbReference type="ARBA" id="ARBA00022989"/>
    </source>
</evidence>
<keyword evidence="5" id="KW-1133">Transmembrane helix</keyword>
<feature type="region of interest" description="Disordered" evidence="9">
    <location>
        <begin position="307"/>
        <end position="336"/>
    </location>
</feature>
<keyword evidence="7" id="KW-0325">Glycoprotein</keyword>
<comment type="similarity">
    <text evidence="2 8">Belongs to the sulfotransferase 6 family.</text>
</comment>
<evidence type="ECO:0000313" key="10">
    <source>
        <dbReference type="EMBL" id="KAG7304337.1"/>
    </source>
</evidence>
<dbReference type="Pfam" id="PF03567">
    <property type="entry name" value="Sulfotransfer_2"/>
    <property type="match status" value="1"/>
</dbReference>
<evidence type="ECO:0000256" key="6">
    <source>
        <dbReference type="ARBA" id="ARBA00023136"/>
    </source>
</evidence>
<evidence type="ECO:0000256" key="2">
    <source>
        <dbReference type="ARBA" id="ARBA00010109"/>
    </source>
</evidence>
<sequence>MSSEPVFGLIADQNPLFDKSKRCGLHADFTELTACVGTELDRHEGAAAHRRYFYITLLREPVARYLSEYRHVKRGATWKGSRHWCQGRMATGAEVPPCYTGDSWRGVTLEQFASCQWNLASNRQTRMLADLALVGCYNGTLRHRSADSDRVLLASAKRNLAAMAYFGLTEFQKISQYVFEETFNLRFAVPFQQHNATVSGATLAGLAPAQVARIRRLNSLDLELYEFARDLMFRRFEALKKRDSDFEYRWRHLGEVSPRSGVTQFDWDSNLEDATTERYRGKRRKHGNLETEIAKSQLMVRNTHKNQYAAHRRNNYENGSFNRKDGDKKKKKASNN</sequence>
<keyword evidence="6 8" id="KW-0472">Membrane</keyword>
<evidence type="ECO:0000256" key="3">
    <source>
        <dbReference type="ARBA" id="ARBA00022679"/>
    </source>
</evidence>
<dbReference type="PANTHER" id="PTHR12812:SF0">
    <property type="entry name" value="HEPARAN-SULFATE 6-O-SULFOTRANSFERASE"/>
    <property type="match status" value="1"/>
</dbReference>
<keyword evidence="3 8" id="KW-0808">Transferase</keyword>
<organism evidence="10 11">
    <name type="scientific">Plutella xylostella</name>
    <name type="common">Diamondback moth</name>
    <name type="synonym">Plutella maculipennis</name>
    <dbReference type="NCBI Taxonomy" id="51655"/>
    <lineage>
        <taxon>Eukaryota</taxon>
        <taxon>Metazoa</taxon>
        <taxon>Ecdysozoa</taxon>
        <taxon>Arthropoda</taxon>
        <taxon>Hexapoda</taxon>
        <taxon>Insecta</taxon>
        <taxon>Pterygota</taxon>
        <taxon>Neoptera</taxon>
        <taxon>Endopterygota</taxon>
        <taxon>Lepidoptera</taxon>
        <taxon>Glossata</taxon>
        <taxon>Ditrysia</taxon>
        <taxon>Yponomeutoidea</taxon>
        <taxon>Plutellidae</taxon>
        <taxon>Plutella</taxon>
    </lineage>
</organism>
<dbReference type="InterPro" id="IPR027417">
    <property type="entry name" value="P-loop_NTPase"/>
</dbReference>
<dbReference type="EC" id="2.8.2.-" evidence="8"/>
<dbReference type="InterPro" id="IPR005331">
    <property type="entry name" value="Sulfotransferase"/>
</dbReference>
<evidence type="ECO:0000256" key="4">
    <source>
        <dbReference type="ARBA" id="ARBA00022692"/>
    </source>
</evidence>
<comment type="subcellular location">
    <subcellularLocation>
        <location evidence="1">Membrane</location>
        <topology evidence="1">Single-pass membrane protein</topology>
    </subcellularLocation>
    <subcellularLocation>
        <location evidence="8">Membrane</location>
        <topology evidence="8">Single-pass type II membrane protein</topology>
    </subcellularLocation>
</comment>
<evidence type="ECO:0000256" key="8">
    <source>
        <dbReference type="RuleBase" id="RU364122"/>
    </source>
</evidence>
<comment type="function">
    <text evidence="8">6-O-sulfation enzyme which catalyzes the transfer of sulfate from 3'-phosphoadenosine 5'-phosphosulfate (PAPS) to position 6 of the N-sulfoglucosamine residue (GlcNS) of heparan sulfate.</text>
</comment>